<protein>
    <submittedName>
        <fullName evidence="3">Uncharacterized protein</fullName>
    </submittedName>
</protein>
<dbReference type="Proteomes" id="UP000467700">
    <property type="component" value="Unassembled WGS sequence"/>
</dbReference>
<dbReference type="SUPFAM" id="SSF52309">
    <property type="entry name" value="N-(deoxy)ribosyltransferase-like"/>
    <property type="match status" value="1"/>
</dbReference>
<dbReference type="OrthoDB" id="2909885at2759"/>
<feature type="compositionally biased region" description="Basic residues" evidence="1">
    <location>
        <begin position="176"/>
        <end position="185"/>
    </location>
</feature>
<proteinExistence type="predicted"/>
<evidence type="ECO:0000313" key="4">
    <source>
        <dbReference type="Proteomes" id="UP000467700"/>
    </source>
</evidence>
<gene>
    <name evidence="3" type="ORF">AAE3_LOCUS1378</name>
</gene>
<reference evidence="3 4" key="1">
    <citation type="submission" date="2020-01" db="EMBL/GenBank/DDBJ databases">
        <authorList>
            <person name="Gupta K D."/>
        </authorList>
    </citation>
    <scope>NUCLEOTIDE SEQUENCE [LARGE SCALE GENOMIC DNA]</scope>
</reference>
<evidence type="ECO:0000313" key="3">
    <source>
        <dbReference type="EMBL" id="CAA7259003.1"/>
    </source>
</evidence>
<dbReference type="AlphaFoldDB" id="A0A8S0VSX3"/>
<dbReference type="EMBL" id="CACVBS010000013">
    <property type="protein sequence ID" value="CAA7259003.1"/>
    <property type="molecule type" value="Genomic_DNA"/>
</dbReference>
<sequence length="185" mass="20221">MFAPKCLLIAFALFASLVSAAPIEYSSEGDLASREPEPGIKNLFQAVGIARKINKAVKPKPNGAVFWSGTKTDKKGKQTSVRADAEKFAKKHGKETLNMQLNKHGVNIPDKNPHSPRLWNVASKLMAHRAKGDTHAFLGSKVRPGSVWNKIEKPTLMKNKKVTKVTEHNAATGKKTVTKSRGGRK</sequence>
<organism evidence="3 4">
    <name type="scientific">Cyclocybe aegerita</name>
    <name type="common">Black poplar mushroom</name>
    <name type="synonym">Agrocybe aegerita</name>
    <dbReference type="NCBI Taxonomy" id="1973307"/>
    <lineage>
        <taxon>Eukaryota</taxon>
        <taxon>Fungi</taxon>
        <taxon>Dikarya</taxon>
        <taxon>Basidiomycota</taxon>
        <taxon>Agaricomycotina</taxon>
        <taxon>Agaricomycetes</taxon>
        <taxon>Agaricomycetidae</taxon>
        <taxon>Agaricales</taxon>
        <taxon>Agaricineae</taxon>
        <taxon>Bolbitiaceae</taxon>
        <taxon>Cyclocybe</taxon>
    </lineage>
</organism>
<keyword evidence="2" id="KW-0732">Signal</keyword>
<feature type="signal peptide" evidence="2">
    <location>
        <begin position="1"/>
        <end position="20"/>
    </location>
</feature>
<accession>A0A8S0VSX3</accession>
<feature type="region of interest" description="Disordered" evidence="1">
    <location>
        <begin position="163"/>
        <end position="185"/>
    </location>
</feature>
<evidence type="ECO:0000256" key="2">
    <source>
        <dbReference type="SAM" id="SignalP"/>
    </source>
</evidence>
<keyword evidence="4" id="KW-1185">Reference proteome</keyword>
<feature type="chain" id="PRO_5035748169" evidence="2">
    <location>
        <begin position="21"/>
        <end position="185"/>
    </location>
</feature>
<name>A0A8S0VSX3_CYCAE</name>
<evidence type="ECO:0000256" key="1">
    <source>
        <dbReference type="SAM" id="MobiDB-lite"/>
    </source>
</evidence>
<comment type="caution">
    <text evidence="3">The sequence shown here is derived from an EMBL/GenBank/DDBJ whole genome shotgun (WGS) entry which is preliminary data.</text>
</comment>